<dbReference type="Pfam" id="PF00583">
    <property type="entry name" value="Acetyltransf_1"/>
    <property type="match status" value="1"/>
</dbReference>
<dbReference type="AlphaFoldDB" id="A0A918FVS0"/>
<feature type="region of interest" description="Disordered" evidence="1">
    <location>
        <begin position="350"/>
        <end position="381"/>
    </location>
</feature>
<dbReference type="InterPro" id="IPR000182">
    <property type="entry name" value="GNAT_dom"/>
</dbReference>
<accession>A0A918FVS0</accession>
<dbReference type="EMBL" id="BMTL01000012">
    <property type="protein sequence ID" value="GGR91429.1"/>
    <property type="molecule type" value="Genomic_DNA"/>
</dbReference>
<dbReference type="Gene3D" id="3.40.630.30">
    <property type="match status" value="1"/>
</dbReference>
<comment type="caution">
    <text evidence="3">The sequence shown here is derived from an EMBL/GenBank/DDBJ whole genome shotgun (WGS) entry which is preliminary data.</text>
</comment>
<evidence type="ECO:0000313" key="4">
    <source>
        <dbReference type="Proteomes" id="UP000606194"/>
    </source>
</evidence>
<reference evidence="3" key="2">
    <citation type="submission" date="2020-09" db="EMBL/GenBank/DDBJ databases">
        <authorList>
            <person name="Sun Q."/>
            <person name="Ohkuma M."/>
        </authorList>
    </citation>
    <scope>NUCLEOTIDE SEQUENCE</scope>
    <source>
        <strain evidence="3">JCM 4386</strain>
    </source>
</reference>
<organism evidence="3 4">
    <name type="scientific">Streptomyces humidus</name>
    <dbReference type="NCBI Taxonomy" id="52259"/>
    <lineage>
        <taxon>Bacteria</taxon>
        <taxon>Bacillati</taxon>
        <taxon>Actinomycetota</taxon>
        <taxon>Actinomycetes</taxon>
        <taxon>Kitasatosporales</taxon>
        <taxon>Streptomycetaceae</taxon>
        <taxon>Streptomyces</taxon>
    </lineage>
</organism>
<dbReference type="Proteomes" id="UP000606194">
    <property type="component" value="Unassembled WGS sequence"/>
</dbReference>
<feature type="region of interest" description="Disordered" evidence="1">
    <location>
        <begin position="97"/>
        <end position="120"/>
    </location>
</feature>
<feature type="compositionally biased region" description="Low complexity" evidence="1">
    <location>
        <begin position="1"/>
        <end position="18"/>
    </location>
</feature>
<feature type="region of interest" description="Disordered" evidence="1">
    <location>
        <begin position="1"/>
        <end position="44"/>
    </location>
</feature>
<evidence type="ECO:0000256" key="1">
    <source>
        <dbReference type="SAM" id="MobiDB-lite"/>
    </source>
</evidence>
<keyword evidence="4" id="KW-1185">Reference proteome</keyword>
<feature type="compositionally biased region" description="Low complexity" evidence="1">
    <location>
        <begin position="358"/>
        <end position="369"/>
    </location>
</feature>
<feature type="compositionally biased region" description="Gly residues" evidence="1">
    <location>
        <begin position="370"/>
        <end position="381"/>
    </location>
</feature>
<gene>
    <name evidence="3" type="ORF">GCM10010269_33210</name>
</gene>
<evidence type="ECO:0000313" key="3">
    <source>
        <dbReference type="EMBL" id="GGR91429.1"/>
    </source>
</evidence>
<dbReference type="PROSITE" id="PS51186">
    <property type="entry name" value="GNAT"/>
    <property type="match status" value="1"/>
</dbReference>
<protein>
    <submittedName>
        <fullName evidence="3">N-acetyltransferase</fullName>
    </submittedName>
</protein>
<dbReference type="RefSeq" id="WP_190150031.1">
    <property type="nucleotide sequence ID" value="NZ_BMTL01000012.1"/>
</dbReference>
<evidence type="ECO:0000259" key="2">
    <source>
        <dbReference type="PROSITE" id="PS51186"/>
    </source>
</evidence>
<sequence length="381" mass="39368">MRSDSPDSPDSPSTLDSPEFPGTPGDPANPGSPGSSGSPDDWHLTCDLDAFLERAGEFLASRPASHTVPLTVVDSLRRRGPHVYGDEDPVFGVLGGDVPGGEDGGDGGDAGGDDGGEGVGGSMAGRVGGVRGVFFRTPPHGIYLTSLTEEDADALAVKLAAAGHRFPGVSADRDTAAAFARAWQRRTDAEPRLTVRQRLYRLEELTPPEPAPAGRARVAAAADRDLLARWYEEFSEQVGAHPAQDGGAWADSRIAHAGITLWETPDGTPVAMAGATPEVAGQIRVAPVYTPAELRGRGYAGAATAEMSRAALASGAAEVLLFTDLSNPTSNGLYQRIGYRPVADFAVYEFEDGPGPHGPSSRSLSSGVSGTEGGPGSVSRA</sequence>
<feature type="compositionally biased region" description="Acidic residues" evidence="1">
    <location>
        <begin position="103"/>
        <end position="116"/>
    </location>
</feature>
<name>A0A918FVS0_9ACTN</name>
<feature type="compositionally biased region" description="Low complexity" evidence="1">
    <location>
        <begin position="25"/>
        <end position="39"/>
    </location>
</feature>
<feature type="domain" description="N-acetyltransferase" evidence="2">
    <location>
        <begin position="214"/>
        <end position="365"/>
    </location>
</feature>
<dbReference type="SUPFAM" id="SSF55729">
    <property type="entry name" value="Acyl-CoA N-acyltransferases (Nat)"/>
    <property type="match status" value="1"/>
</dbReference>
<dbReference type="GO" id="GO:0016747">
    <property type="term" value="F:acyltransferase activity, transferring groups other than amino-acyl groups"/>
    <property type="evidence" value="ECO:0007669"/>
    <property type="project" value="InterPro"/>
</dbReference>
<proteinExistence type="predicted"/>
<dbReference type="InterPro" id="IPR016181">
    <property type="entry name" value="Acyl_CoA_acyltransferase"/>
</dbReference>
<reference evidence="3" key="1">
    <citation type="journal article" date="2014" name="Int. J. Syst. Evol. Microbiol.">
        <title>Complete genome sequence of Corynebacterium casei LMG S-19264T (=DSM 44701T), isolated from a smear-ripened cheese.</title>
        <authorList>
            <consortium name="US DOE Joint Genome Institute (JGI-PGF)"/>
            <person name="Walter F."/>
            <person name="Albersmeier A."/>
            <person name="Kalinowski J."/>
            <person name="Ruckert C."/>
        </authorList>
    </citation>
    <scope>NUCLEOTIDE SEQUENCE</scope>
    <source>
        <strain evidence="3">JCM 4386</strain>
    </source>
</reference>